<name>A0A0R3TYN9_RODNA</name>
<dbReference type="EMBL" id="UZAE01014830">
    <property type="protein sequence ID" value="VDO14569.1"/>
    <property type="molecule type" value="Genomic_DNA"/>
</dbReference>
<keyword evidence="2" id="KW-1185">Reference proteome</keyword>
<organism evidence="3">
    <name type="scientific">Rodentolepis nana</name>
    <name type="common">Dwarf tapeworm</name>
    <name type="synonym">Hymenolepis nana</name>
    <dbReference type="NCBI Taxonomy" id="102285"/>
    <lineage>
        <taxon>Eukaryota</taxon>
        <taxon>Metazoa</taxon>
        <taxon>Spiralia</taxon>
        <taxon>Lophotrochozoa</taxon>
        <taxon>Platyhelminthes</taxon>
        <taxon>Cestoda</taxon>
        <taxon>Eucestoda</taxon>
        <taxon>Cyclophyllidea</taxon>
        <taxon>Hymenolepididae</taxon>
        <taxon>Rodentolepis</taxon>
    </lineage>
</organism>
<dbReference type="AlphaFoldDB" id="A0A0R3TYN9"/>
<accession>A0A0R3TYN9</accession>
<gene>
    <name evidence="1" type="ORF">HNAJ_LOCUS12962</name>
</gene>
<sequence length="115" mass="13354">MASILGQSDDDENLNDVNRSVKFLEEEIISMDESGEMLVKVGDNEHLKRKPRKYFRGLRRRWSEVTVLSSRWRSEVPFIKNSGVDSIRFNAEQQNEGFGDDIRYQLGLLDFTALL</sequence>
<reference evidence="1 2" key="2">
    <citation type="submission" date="2018-11" db="EMBL/GenBank/DDBJ databases">
        <authorList>
            <consortium name="Pathogen Informatics"/>
        </authorList>
    </citation>
    <scope>NUCLEOTIDE SEQUENCE [LARGE SCALE GENOMIC DNA]</scope>
</reference>
<proteinExistence type="predicted"/>
<dbReference type="WBParaSite" id="HNAJ_0001298801-mRNA-1">
    <property type="protein sequence ID" value="HNAJ_0001298801-mRNA-1"/>
    <property type="gene ID" value="HNAJ_0001298801"/>
</dbReference>
<reference evidence="3" key="1">
    <citation type="submission" date="2017-02" db="UniProtKB">
        <authorList>
            <consortium name="WormBaseParasite"/>
        </authorList>
    </citation>
    <scope>IDENTIFICATION</scope>
</reference>
<evidence type="ECO:0000313" key="1">
    <source>
        <dbReference type="EMBL" id="VDO14569.1"/>
    </source>
</evidence>
<evidence type="ECO:0000313" key="2">
    <source>
        <dbReference type="Proteomes" id="UP000278807"/>
    </source>
</evidence>
<protein>
    <submittedName>
        <fullName evidence="1 3">Uncharacterized protein</fullName>
    </submittedName>
</protein>
<evidence type="ECO:0000313" key="3">
    <source>
        <dbReference type="WBParaSite" id="HNAJ_0001298801-mRNA-1"/>
    </source>
</evidence>
<dbReference type="Proteomes" id="UP000278807">
    <property type="component" value="Unassembled WGS sequence"/>
</dbReference>